<dbReference type="EnsemblMetazoa" id="AATE015616-RA">
    <property type="protein sequence ID" value="AATE015616-PA.1"/>
    <property type="gene ID" value="AATE015616"/>
</dbReference>
<dbReference type="VEuPathDB" id="VectorBase:AATE015616"/>
<reference evidence="1" key="1">
    <citation type="submission" date="2022-08" db="UniProtKB">
        <authorList>
            <consortium name="EnsemblMetazoa"/>
        </authorList>
    </citation>
    <scope>IDENTIFICATION</scope>
    <source>
        <strain evidence="1">EBRO</strain>
    </source>
</reference>
<dbReference type="AlphaFoldDB" id="A0A182JCP9"/>
<proteinExistence type="predicted"/>
<protein>
    <submittedName>
        <fullName evidence="1">Uncharacterized protein</fullName>
    </submittedName>
</protein>
<organism evidence="1">
    <name type="scientific">Anopheles atroparvus</name>
    <name type="common">European mosquito</name>
    <dbReference type="NCBI Taxonomy" id="41427"/>
    <lineage>
        <taxon>Eukaryota</taxon>
        <taxon>Metazoa</taxon>
        <taxon>Ecdysozoa</taxon>
        <taxon>Arthropoda</taxon>
        <taxon>Hexapoda</taxon>
        <taxon>Insecta</taxon>
        <taxon>Pterygota</taxon>
        <taxon>Neoptera</taxon>
        <taxon>Endopterygota</taxon>
        <taxon>Diptera</taxon>
        <taxon>Nematocera</taxon>
        <taxon>Culicoidea</taxon>
        <taxon>Culicidae</taxon>
        <taxon>Anophelinae</taxon>
        <taxon>Anopheles</taxon>
    </lineage>
</organism>
<evidence type="ECO:0000313" key="1">
    <source>
        <dbReference type="EnsemblMetazoa" id="AATE015616-PA.1"/>
    </source>
</evidence>
<sequence length="167" mass="18244">MLPRRLVGLLLVLTLGVLLSPAVEPCAGLRVIFQKQAKTDQQQKANILRSPNFSGSSCGKGQICRPGPLVARAQPDILVTMQASNLLTLALLLTVAVILLEIPPGADATRVIYRNLDHGNRLAHMLSSPNSSKCPADTDEFPTSFPWRALGQATLKRYHKEELQQQQ</sequence>
<name>A0A182JCP9_ANOAO</name>
<accession>A0A182JCP9</accession>